<dbReference type="AlphaFoldDB" id="A0A7C9P566"/>
<gene>
    <name evidence="1" type="ORF">D1639_00455</name>
</gene>
<comment type="caution">
    <text evidence="1">The sequence shown here is derived from an EMBL/GenBank/DDBJ whole genome shotgun (WGS) entry which is preliminary data.</text>
</comment>
<protein>
    <recommendedName>
        <fullName evidence="2">DprA winged helix domain-containing protein</fullName>
    </recommendedName>
</protein>
<reference evidence="1" key="1">
    <citation type="submission" date="2018-08" db="EMBL/GenBank/DDBJ databases">
        <title>Murine metabolic-syndrome-specific gut microbial biobank.</title>
        <authorList>
            <person name="Liu C."/>
        </authorList>
    </citation>
    <scope>NUCLEOTIDE SEQUENCE [LARGE SCALE GENOMIC DNA]</scope>
    <source>
        <strain evidence="1">Z82</strain>
    </source>
</reference>
<name>A0A7C9P566_9BACT</name>
<dbReference type="InterPro" id="IPR046900">
    <property type="entry name" value="ABC-3C_MC7"/>
</dbReference>
<dbReference type="EMBL" id="QWKH01000002">
    <property type="protein sequence ID" value="NBI33531.1"/>
    <property type="molecule type" value="Genomic_DNA"/>
</dbReference>
<organism evidence="1">
    <name type="scientific">Muribaculaceae bacterium Z82</name>
    <dbReference type="NCBI Taxonomy" id="2304548"/>
    <lineage>
        <taxon>Bacteria</taxon>
        <taxon>Pseudomonadati</taxon>
        <taxon>Bacteroidota</taxon>
        <taxon>Bacteroidia</taxon>
        <taxon>Bacteroidales</taxon>
        <taxon>Muribaculaceae</taxon>
    </lineage>
</organism>
<sequence length="75" mass="8144">MLLPSKITPYGESILPFAVALAESIRDGNQSIASLLMYASKRKIGVTQLIEALGLLFVLGKIELDEHGQRILYAG</sequence>
<proteinExistence type="predicted"/>
<dbReference type="Pfam" id="PF20292">
    <property type="entry name" value="MC7"/>
    <property type="match status" value="1"/>
</dbReference>
<evidence type="ECO:0008006" key="2">
    <source>
        <dbReference type="Google" id="ProtNLM"/>
    </source>
</evidence>
<accession>A0A7C9P566</accession>
<evidence type="ECO:0000313" key="1">
    <source>
        <dbReference type="EMBL" id="NBI33531.1"/>
    </source>
</evidence>